<reference evidence="1" key="1">
    <citation type="submission" date="2023-05" db="EMBL/GenBank/DDBJ databases">
        <title>Nepenthes gracilis genome sequencing.</title>
        <authorList>
            <person name="Fukushima K."/>
        </authorList>
    </citation>
    <scope>NUCLEOTIDE SEQUENCE</scope>
    <source>
        <strain evidence="1">SING2019-196</strain>
    </source>
</reference>
<gene>
    <name evidence="1" type="ORF">Nepgr_011255</name>
</gene>
<comment type="caution">
    <text evidence="1">The sequence shown here is derived from an EMBL/GenBank/DDBJ whole genome shotgun (WGS) entry which is preliminary data.</text>
</comment>
<proteinExistence type="predicted"/>
<sequence length="72" mass="8681">MARVYTVVFHIHWKFELVWLDDREVKGQSDGGKNRTKDYKSCIRVRHESRILHGDYMCDMVLPLFPRTVRML</sequence>
<dbReference type="Proteomes" id="UP001279734">
    <property type="component" value="Unassembled WGS sequence"/>
</dbReference>
<evidence type="ECO:0000313" key="1">
    <source>
        <dbReference type="EMBL" id="GMH09414.1"/>
    </source>
</evidence>
<evidence type="ECO:0000313" key="2">
    <source>
        <dbReference type="Proteomes" id="UP001279734"/>
    </source>
</evidence>
<dbReference type="AlphaFoldDB" id="A0AAD3SEK9"/>
<protein>
    <submittedName>
        <fullName evidence="1">Uncharacterized protein</fullName>
    </submittedName>
</protein>
<organism evidence="1 2">
    <name type="scientific">Nepenthes gracilis</name>
    <name type="common">Slender pitcher plant</name>
    <dbReference type="NCBI Taxonomy" id="150966"/>
    <lineage>
        <taxon>Eukaryota</taxon>
        <taxon>Viridiplantae</taxon>
        <taxon>Streptophyta</taxon>
        <taxon>Embryophyta</taxon>
        <taxon>Tracheophyta</taxon>
        <taxon>Spermatophyta</taxon>
        <taxon>Magnoliopsida</taxon>
        <taxon>eudicotyledons</taxon>
        <taxon>Gunneridae</taxon>
        <taxon>Pentapetalae</taxon>
        <taxon>Caryophyllales</taxon>
        <taxon>Nepenthaceae</taxon>
        <taxon>Nepenthes</taxon>
    </lineage>
</organism>
<name>A0AAD3SEK9_NEPGR</name>
<dbReference type="EMBL" id="BSYO01000009">
    <property type="protein sequence ID" value="GMH09414.1"/>
    <property type="molecule type" value="Genomic_DNA"/>
</dbReference>
<keyword evidence="2" id="KW-1185">Reference proteome</keyword>
<accession>A0AAD3SEK9</accession>